<evidence type="ECO:0000313" key="1">
    <source>
        <dbReference type="EnsemblPlants" id="AUR62039528-RA:cds"/>
    </source>
</evidence>
<accession>A0A803N2X2</accession>
<dbReference type="Proteomes" id="UP000596660">
    <property type="component" value="Unplaced"/>
</dbReference>
<dbReference type="Gene3D" id="3.40.395.10">
    <property type="entry name" value="Adenoviral Proteinase, Chain A"/>
    <property type="match status" value="1"/>
</dbReference>
<proteinExistence type="predicted"/>
<dbReference type="Gramene" id="AUR62039528-RA">
    <property type="protein sequence ID" value="AUR62039528-RA:cds"/>
    <property type="gene ID" value="AUR62039528"/>
</dbReference>
<dbReference type="SUPFAM" id="SSF54001">
    <property type="entry name" value="Cysteine proteinases"/>
    <property type="match status" value="1"/>
</dbReference>
<reference evidence="1" key="2">
    <citation type="submission" date="2021-03" db="UniProtKB">
        <authorList>
            <consortium name="EnsemblPlants"/>
        </authorList>
    </citation>
    <scope>IDENTIFICATION</scope>
</reference>
<reference evidence="1" key="1">
    <citation type="journal article" date="2017" name="Nature">
        <title>The genome of Chenopodium quinoa.</title>
        <authorList>
            <person name="Jarvis D.E."/>
            <person name="Ho Y.S."/>
            <person name="Lightfoot D.J."/>
            <person name="Schmoeckel S.M."/>
            <person name="Li B."/>
            <person name="Borm T.J.A."/>
            <person name="Ohyanagi H."/>
            <person name="Mineta K."/>
            <person name="Michell C.T."/>
            <person name="Saber N."/>
            <person name="Kharbatia N.M."/>
            <person name="Rupper R.R."/>
            <person name="Sharp A.R."/>
            <person name="Dally N."/>
            <person name="Boughton B.A."/>
            <person name="Woo Y.H."/>
            <person name="Gao G."/>
            <person name="Schijlen E.G.W.M."/>
            <person name="Guo X."/>
            <person name="Momin A.A."/>
            <person name="Negrao S."/>
            <person name="Al-Babili S."/>
            <person name="Gehring C."/>
            <person name="Roessner U."/>
            <person name="Jung C."/>
            <person name="Murphy K."/>
            <person name="Arold S.T."/>
            <person name="Gojobori T."/>
            <person name="van der Linden C.G."/>
            <person name="van Loo E.N."/>
            <person name="Jellen E.N."/>
            <person name="Maughan P.J."/>
            <person name="Tester M."/>
        </authorList>
    </citation>
    <scope>NUCLEOTIDE SEQUENCE [LARGE SCALE GENOMIC DNA]</scope>
    <source>
        <strain evidence="1">cv. PI 614886</strain>
    </source>
</reference>
<keyword evidence="2" id="KW-1185">Reference proteome</keyword>
<dbReference type="InterPro" id="IPR038765">
    <property type="entry name" value="Papain-like_cys_pep_sf"/>
</dbReference>
<dbReference type="AlphaFoldDB" id="A0A803N2X2"/>
<organism evidence="1 2">
    <name type="scientific">Chenopodium quinoa</name>
    <name type="common">Quinoa</name>
    <dbReference type="NCBI Taxonomy" id="63459"/>
    <lineage>
        <taxon>Eukaryota</taxon>
        <taxon>Viridiplantae</taxon>
        <taxon>Streptophyta</taxon>
        <taxon>Embryophyta</taxon>
        <taxon>Tracheophyta</taxon>
        <taxon>Spermatophyta</taxon>
        <taxon>Magnoliopsida</taxon>
        <taxon>eudicotyledons</taxon>
        <taxon>Gunneridae</taxon>
        <taxon>Pentapetalae</taxon>
        <taxon>Caryophyllales</taxon>
        <taxon>Chenopodiaceae</taxon>
        <taxon>Chenopodioideae</taxon>
        <taxon>Atripliceae</taxon>
        <taxon>Chenopodium</taxon>
    </lineage>
</organism>
<name>A0A803N2X2_CHEQI</name>
<protein>
    <recommendedName>
        <fullName evidence="3">Ubiquitin-like protease family profile domain-containing protein</fullName>
    </recommendedName>
</protein>
<evidence type="ECO:0000313" key="2">
    <source>
        <dbReference type="Proteomes" id="UP000596660"/>
    </source>
</evidence>
<sequence>MFKRVLIEHNVVLAADLWPVIWSRHNQHSRLREPSRCFQLCQVSLRNFASLVFICSPHLILAHSQVPSRMSMAFFLSNMKKVDKHIAEEDIQDVHQGKKITLKKRRAPMGEPYFPVKEKNETCAPQSTSQSKAPSTIVEVSKDIPRKNNKDKGLDGLENEEEKFQSIRDMGFGGILHLDMPRISPNFNATLVMNVDANEEYTQLLRQATEKIASDFVNLSKILKMGERFHNRPLDGDATLHNVTIMWSKLSGLKLSEEVKTNVPSQRVEGSSILSQDTELFTSDWFGEMIDNVVKNVGVERTTMEREKKGGEEEDSQPTELEPLVFNVVTPLTTPPQYTVFTEQQLESSAPEEMLVFVQNLKRELGSWDRFTGLLFLVQYSHLIEGTDEFKEALLEYAFSDELDEDELFYDDKFAMLTRKLVKTMDNNVYIYSDVVDAFCLILNAKNSADDKKRIFFPNAAIVNNLLCVSEAYVDNNQEATYGIKYVKFEETIRFWLIDCNIESVQGYQMFFFPMYAHDHFYVMVINTKSKDVEILDNRPIVEGVPFSEKYHDFPEKLRHAFSIYLKQHGMKLWEKVLNYEIKLIDMPWRTLDNNVHCAIYAMRHMETYFGKRKWNCGLKANYVR</sequence>
<dbReference type="EnsemblPlants" id="AUR62039528-RA">
    <property type="protein sequence ID" value="AUR62039528-RA:cds"/>
    <property type="gene ID" value="AUR62039528"/>
</dbReference>
<evidence type="ECO:0008006" key="3">
    <source>
        <dbReference type="Google" id="ProtNLM"/>
    </source>
</evidence>